<reference evidence="2 3" key="1">
    <citation type="submission" date="2017-09" db="EMBL/GenBank/DDBJ databases">
        <authorList>
            <person name="Ehlers B."/>
            <person name="Leendertz F.H."/>
        </authorList>
    </citation>
    <scope>NUCLEOTIDE SEQUENCE [LARGE SCALE GENOMIC DNA]</scope>
    <source>
        <strain evidence="2 3">DSM 46844</strain>
    </source>
</reference>
<dbReference type="GO" id="GO:0003824">
    <property type="term" value="F:catalytic activity"/>
    <property type="evidence" value="ECO:0007669"/>
    <property type="project" value="UniProtKB-ARBA"/>
</dbReference>
<dbReference type="EMBL" id="OBDO01000001">
    <property type="protein sequence ID" value="SNX95262.1"/>
    <property type="molecule type" value="Genomic_DNA"/>
</dbReference>
<keyword evidence="3" id="KW-1185">Reference proteome</keyword>
<gene>
    <name evidence="2" type="ORF">SAMN06893097_1011070</name>
</gene>
<evidence type="ECO:0000313" key="3">
    <source>
        <dbReference type="Proteomes" id="UP000219514"/>
    </source>
</evidence>
<dbReference type="Proteomes" id="UP000219514">
    <property type="component" value="Unassembled WGS sequence"/>
</dbReference>
<dbReference type="SUPFAM" id="SSF53474">
    <property type="entry name" value="alpha/beta-Hydrolases"/>
    <property type="match status" value="1"/>
</dbReference>
<dbReference type="RefSeq" id="WP_097204922.1">
    <property type="nucleotide sequence ID" value="NZ_JACHXB010000001.1"/>
</dbReference>
<dbReference type="PANTHER" id="PTHR43689">
    <property type="entry name" value="HYDROLASE"/>
    <property type="match status" value="1"/>
</dbReference>
<dbReference type="InterPro" id="IPR000073">
    <property type="entry name" value="AB_hydrolase_1"/>
</dbReference>
<sequence>MATSYRASGFTGPHARARFLTAYDRTLDRLWPVPVRAEDLTTSLGTVRVYRAGPAGDDPVVLLAGAGGNALSWYRHVGPLAGRRPVLVVDPLGEPGRSEGTGPIPDGDAVGRWLLEVLAACGARRAHLVGSSFGGWTALVAQRQDAERRIAALTLVDPAGLAPLDRRFLRWVLLGGLAALLPAALRRRAARRLVNGTLLESELLALGVAGRGFRRRLPTPPVLTDAELAAVEVPTSVLLGARSALHDSAAVAERIARAAPHWRVEVVPDAGHALQLEAAGLVVARVLGEPAAEAEAG</sequence>
<dbReference type="Gene3D" id="3.40.50.1820">
    <property type="entry name" value="alpha/beta hydrolase"/>
    <property type="match status" value="1"/>
</dbReference>
<organism evidence="2 3">
    <name type="scientific">Geodermatophilus sabuli</name>
    <dbReference type="NCBI Taxonomy" id="1564158"/>
    <lineage>
        <taxon>Bacteria</taxon>
        <taxon>Bacillati</taxon>
        <taxon>Actinomycetota</taxon>
        <taxon>Actinomycetes</taxon>
        <taxon>Geodermatophilales</taxon>
        <taxon>Geodermatophilaceae</taxon>
        <taxon>Geodermatophilus</taxon>
    </lineage>
</organism>
<protein>
    <submittedName>
        <fullName evidence="2">Pimeloyl-ACP methyl ester carboxylesterase</fullName>
    </submittedName>
</protein>
<evidence type="ECO:0000259" key="1">
    <source>
        <dbReference type="Pfam" id="PF12697"/>
    </source>
</evidence>
<dbReference type="PANTHER" id="PTHR43689:SF8">
    <property type="entry name" value="ALPHA_BETA-HYDROLASES SUPERFAMILY PROTEIN"/>
    <property type="match status" value="1"/>
</dbReference>
<proteinExistence type="predicted"/>
<dbReference type="InterPro" id="IPR029058">
    <property type="entry name" value="AB_hydrolase_fold"/>
</dbReference>
<name>A0A285E851_9ACTN</name>
<accession>A0A285E851</accession>
<dbReference type="OrthoDB" id="9808398at2"/>
<evidence type="ECO:0000313" key="2">
    <source>
        <dbReference type="EMBL" id="SNX95262.1"/>
    </source>
</evidence>
<dbReference type="Pfam" id="PF12697">
    <property type="entry name" value="Abhydrolase_6"/>
    <property type="match status" value="1"/>
</dbReference>
<dbReference type="AlphaFoldDB" id="A0A285E851"/>
<feature type="domain" description="AB hydrolase-1" evidence="1">
    <location>
        <begin position="60"/>
        <end position="284"/>
    </location>
</feature>